<evidence type="ECO:0000256" key="8">
    <source>
        <dbReference type="ARBA" id="ARBA00023136"/>
    </source>
</evidence>
<dbReference type="Gene3D" id="2.60.40.10">
    <property type="entry name" value="Immunoglobulins"/>
    <property type="match status" value="7"/>
</dbReference>
<evidence type="ECO:0000256" key="2">
    <source>
        <dbReference type="ARBA" id="ARBA00005925"/>
    </source>
</evidence>
<dbReference type="InterPro" id="IPR003599">
    <property type="entry name" value="Ig_sub"/>
</dbReference>
<dbReference type="InterPro" id="IPR007110">
    <property type="entry name" value="Ig-like_dom"/>
</dbReference>
<evidence type="ECO:0000256" key="9">
    <source>
        <dbReference type="ARBA" id="ARBA00023157"/>
    </source>
</evidence>
<evidence type="ECO:0000256" key="6">
    <source>
        <dbReference type="ARBA" id="ARBA00022889"/>
    </source>
</evidence>
<feature type="domain" description="Ig-like" evidence="13">
    <location>
        <begin position="645"/>
        <end position="716"/>
    </location>
</feature>
<evidence type="ECO:0000313" key="15">
    <source>
        <dbReference type="Proteomes" id="UP001166052"/>
    </source>
</evidence>
<organism evidence="14 15">
    <name type="scientific">Polypterus senegalus</name>
    <name type="common">Senegal bichir</name>
    <dbReference type="NCBI Taxonomy" id="55291"/>
    <lineage>
        <taxon>Eukaryota</taxon>
        <taxon>Metazoa</taxon>
        <taxon>Chordata</taxon>
        <taxon>Craniata</taxon>
        <taxon>Vertebrata</taxon>
        <taxon>Euteleostomi</taxon>
        <taxon>Actinopterygii</taxon>
        <taxon>Polypteriformes</taxon>
        <taxon>Polypteridae</taxon>
        <taxon>Polypterus</taxon>
    </lineage>
</organism>
<dbReference type="InterPro" id="IPR036179">
    <property type="entry name" value="Ig-like_dom_sf"/>
</dbReference>
<keyword evidence="9" id="KW-1015">Disulfide bond</keyword>
<dbReference type="Pfam" id="PF07679">
    <property type="entry name" value="I-set"/>
    <property type="match status" value="1"/>
</dbReference>
<dbReference type="InterPro" id="IPR013098">
    <property type="entry name" value="Ig_I-set"/>
</dbReference>
<evidence type="ECO:0000259" key="13">
    <source>
        <dbReference type="PROSITE" id="PS50835"/>
    </source>
</evidence>
<feature type="domain" description="Ig-like" evidence="13">
    <location>
        <begin position="378"/>
        <end position="453"/>
    </location>
</feature>
<dbReference type="InterPro" id="IPR003598">
    <property type="entry name" value="Ig_sub2"/>
</dbReference>
<keyword evidence="8 12" id="KW-0472">Membrane</keyword>
<evidence type="ECO:0000256" key="7">
    <source>
        <dbReference type="ARBA" id="ARBA00022989"/>
    </source>
</evidence>
<protein>
    <submittedName>
        <fullName evidence="14">ICAM1 protein</fullName>
    </submittedName>
</protein>
<keyword evidence="5" id="KW-0677">Repeat</keyword>
<dbReference type="PROSITE" id="PS50835">
    <property type="entry name" value="IG_LIKE"/>
    <property type="match status" value="2"/>
</dbReference>
<comment type="subcellular location">
    <subcellularLocation>
        <location evidence="1">Membrane</location>
        <topology evidence="1">Single-pass type I membrane protein</topology>
    </subcellularLocation>
</comment>
<dbReference type="PANTHER" id="PTHR13771">
    <property type="entry name" value="INTERCELLULAR ADHESION MOLECULE"/>
    <property type="match status" value="1"/>
</dbReference>
<evidence type="ECO:0000313" key="14">
    <source>
        <dbReference type="EMBL" id="MBN3291357.1"/>
    </source>
</evidence>
<evidence type="ECO:0000256" key="11">
    <source>
        <dbReference type="ARBA" id="ARBA00023319"/>
    </source>
</evidence>
<dbReference type="SMART" id="SM00409">
    <property type="entry name" value="IG"/>
    <property type="match status" value="4"/>
</dbReference>
<dbReference type="SMART" id="SM00408">
    <property type="entry name" value="IGc2"/>
    <property type="match status" value="2"/>
</dbReference>
<keyword evidence="11" id="KW-0393">Immunoglobulin domain</keyword>
<keyword evidence="3 12" id="KW-0812">Transmembrane</keyword>
<dbReference type="PANTHER" id="PTHR13771:SF9">
    <property type="entry name" value="INTERCELLULAR ADHESION MOLECULE 5"/>
    <property type="match status" value="1"/>
</dbReference>
<reference evidence="14" key="1">
    <citation type="journal article" date="2021" name="Cell">
        <title>Tracing the genetic footprints of vertebrate landing in non-teleost ray-finned fishes.</title>
        <authorList>
            <person name="Bi X."/>
            <person name="Wang K."/>
            <person name="Yang L."/>
            <person name="Pan H."/>
            <person name="Jiang H."/>
            <person name="Wei Q."/>
            <person name="Fang M."/>
            <person name="Yu H."/>
            <person name="Zhu C."/>
            <person name="Cai Y."/>
            <person name="He Y."/>
            <person name="Gan X."/>
            <person name="Zeng H."/>
            <person name="Yu D."/>
            <person name="Zhu Y."/>
            <person name="Jiang H."/>
            <person name="Qiu Q."/>
            <person name="Yang H."/>
            <person name="Zhang Y.E."/>
            <person name="Wang W."/>
            <person name="Zhu M."/>
            <person name="He S."/>
            <person name="Zhang G."/>
        </authorList>
    </citation>
    <scope>NUCLEOTIDE SEQUENCE</scope>
    <source>
        <strain evidence="14">Bchr_001</strain>
    </source>
</reference>
<dbReference type="Pfam" id="PF13895">
    <property type="entry name" value="Ig_2"/>
    <property type="match status" value="1"/>
</dbReference>
<evidence type="ECO:0000256" key="10">
    <source>
        <dbReference type="ARBA" id="ARBA00023180"/>
    </source>
</evidence>
<proteinExistence type="inferred from homology"/>
<sequence length="787" mass="87058">ESCDVEFSSPKVIVRYGDPVNVTCHTNRTDIRATGWEASVGATRQDNSNSAVWNVSSLTVWDAEPKCYINFRADPKQCDKPLNLIIYKLPDKVSIEVPKRMAANKPYNMTCQVQSVAPLAYVKVKFNKGNETLDMKTYASNNTKTPVDLHETFTIYSSVSDHGKNYSCEVELNFTEITLSNHSEPAVISVVDIKKPNLSLASSTEDIEIGTSSLVVCSAQGSFPLKDVEMQVFFNGKEVNSTVEAGLLNAIYTQKSAAPVNISCTVSVQNFSETSNLIVRGYRLPPPTIDIPDHIPENDMVNITCHVDNQEPVNTTQILIILGNHENLASTVGRVVVHSYMGQRKHNGMTVTCKATLQLPTRLVTRNSSATLNVQYQPVFLKELPKKENFKSGESLASKMTCEADGNPKPVIEWLKENRSIEPDKSLGPEDEGTYVCLAKNALGTATLNVTVTVQRVEAGCDVVITPSSIFVKSGDPVRVTCSTNRKDFKAIGWNAPVSPVMKDKGGKAIWSVDNLTIRDAEVRCFLNLSAPPYHCEKKLHLFVYNLPEPTLELERGIHVNDTVNVTCSVKGQHPTNTTQRLLIPGLKLNLSSVNGKPVISNFKARKEHNGLKVICETHLHLPTATYRRNSSVTLNVSFPPVISPRLPVKPLITAGWSLESQLTCAADGNPRPNIRWFKDDKVVEPSKVMDWGDEGLYECVAENTHGRTRRSVAIVITHDYLPRIAGTSAVILVFVLIIVIIFYVIYYTKNKTGQYRIEDRKIMFTKQGVGLNGGTDHIVFTPLITL</sequence>
<evidence type="ECO:0000256" key="5">
    <source>
        <dbReference type="ARBA" id="ARBA00022737"/>
    </source>
</evidence>
<feature type="transmembrane region" description="Helical" evidence="12">
    <location>
        <begin position="725"/>
        <end position="747"/>
    </location>
</feature>
<dbReference type="Pfam" id="PF03921">
    <property type="entry name" value="ICAM_N"/>
    <property type="match status" value="1"/>
</dbReference>
<name>A0ABS2YX49_POLSE</name>
<dbReference type="InterPro" id="IPR003987">
    <property type="entry name" value="ICAM_VCAM_N"/>
</dbReference>
<dbReference type="Proteomes" id="UP001166052">
    <property type="component" value="Unassembled WGS sequence"/>
</dbReference>
<keyword evidence="10" id="KW-0325">Glycoprotein</keyword>
<evidence type="ECO:0000256" key="12">
    <source>
        <dbReference type="SAM" id="Phobius"/>
    </source>
</evidence>
<dbReference type="InterPro" id="IPR047012">
    <property type="entry name" value="ICAM_VCAM"/>
</dbReference>
<gene>
    <name evidence="14" type="primary">Icam1</name>
    <name evidence="14" type="ORF">GTO92_0001496</name>
</gene>
<evidence type="ECO:0000256" key="3">
    <source>
        <dbReference type="ARBA" id="ARBA00022692"/>
    </source>
</evidence>
<dbReference type="PRINTS" id="PR01472">
    <property type="entry name" value="ICAMVCAM1"/>
</dbReference>
<keyword evidence="15" id="KW-1185">Reference proteome</keyword>
<keyword evidence="4" id="KW-0732">Signal</keyword>
<feature type="non-terminal residue" evidence="14">
    <location>
        <position position="787"/>
    </location>
</feature>
<comment type="caution">
    <text evidence="14">The sequence shown here is derived from an EMBL/GenBank/DDBJ whole genome shotgun (WGS) entry which is preliminary data.</text>
</comment>
<dbReference type="InterPro" id="IPR013783">
    <property type="entry name" value="Ig-like_fold"/>
</dbReference>
<evidence type="ECO:0000256" key="1">
    <source>
        <dbReference type="ARBA" id="ARBA00004479"/>
    </source>
</evidence>
<comment type="similarity">
    <text evidence="2">Belongs to the immunoglobulin superfamily. ICAM family.</text>
</comment>
<feature type="non-terminal residue" evidence="14">
    <location>
        <position position="1"/>
    </location>
</feature>
<evidence type="ECO:0000256" key="4">
    <source>
        <dbReference type="ARBA" id="ARBA00022729"/>
    </source>
</evidence>
<keyword evidence="6" id="KW-0130">Cell adhesion</keyword>
<keyword evidence="7 12" id="KW-1133">Transmembrane helix</keyword>
<dbReference type="EMBL" id="JAAWVN010012227">
    <property type="protein sequence ID" value="MBN3291357.1"/>
    <property type="molecule type" value="Genomic_DNA"/>
</dbReference>
<accession>A0ABS2YX49</accession>
<dbReference type="InterPro" id="IPR013768">
    <property type="entry name" value="ICAM_N"/>
</dbReference>
<dbReference type="SUPFAM" id="SSF48726">
    <property type="entry name" value="Immunoglobulin"/>
    <property type="match status" value="6"/>
</dbReference>